<evidence type="ECO:0000313" key="8">
    <source>
        <dbReference type="EMBL" id="OWZ22506.1"/>
    </source>
</evidence>
<dbReference type="AlphaFoldDB" id="A0A225WXV6"/>
<dbReference type="Gene3D" id="1.10.239.10">
    <property type="entry name" value="Elicitin domain"/>
    <property type="match status" value="1"/>
</dbReference>
<dbReference type="Pfam" id="PF00964">
    <property type="entry name" value="Elicitin"/>
    <property type="match status" value="1"/>
</dbReference>
<accession>A0A225WXV6</accession>
<name>A0A225WXV6_9STRA</name>
<keyword evidence="3 6" id="KW-0964">Secreted</keyword>
<keyword evidence="4 6" id="KW-0928">Hypersensitive response elicitation</keyword>
<comment type="subcellular location">
    <subcellularLocation>
        <location evidence="1 6">Secreted</location>
    </subcellularLocation>
</comment>
<dbReference type="GO" id="GO:0052040">
    <property type="term" value="P:symbiont-mediated perturbation of host programmed cell death"/>
    <property type="evidence" value="ECO:0007669"/>
    <property type="project" value="UniProtKB-UniRule"/>
</dbReference>
<comment type="function">
    <text evidence="6">Induces local and distal defense responses (incompatible hypersensitive reaction) in plants from the solanaceae and cruciferae families. Elicits leaf necrosis and causes the accumulation of pathogenesis-related proteins. Might interact with the lipidic molecules of the plasma membrane.</text>
</comment>
<dbReference type="SUPFAM" id="SSF48647">
    <property type="entry name" value="Fungal elicitin"/>
    <property type="match status" value="1"/>
</dbReference>
<organism evidence="8 9">
    <name type="scientific">Phytophthora megakarya</name>
    <dbReference type="NCBI Taxonomy" id="4795"/>
    <lineage>
        <taxon>Eukaryota</taxon>
        <taxon>Sar</taxon>
        <taxon>Stramenopiles</taxon>
        <taxon>Oomycota</taxon>
        <taxon>Peronosporomycetes</taxon>
        <taxon>Peronosporales</taxon>
        <taxon>Peronosporaceae</taxon>
        <taxon>Phytophthora</taxon>
    </lineage>
</organism>
<dbReference type="InterPro" id="IPR002200">
    <property type="entry name" value="Elicitin"/>
</dbReference>
<dbReference type="GO" id="GO:0005576">
    <property type="term" value="C:extracellular region"/>
    <property type="evidence" value="ECO:0007669"/>
    <property type="project" value="UniProtKB-SubCell"/>
</dbReference>
<sequence>MVCRISTQRRELGIPRSQPNLLLVHCSFRVLCAMQLVAFLALLSVTLMVKAENCTVQMLYGVLSPVAFDPNFATCQTDSNYTLLLFEGPLLNQSGGFCASSACQALLNTTLSSGLLPDCQVVIGTHSLNLSTAVAIAAKCGEAALDESAVKTNEAHNQLGHTTDQVAGVVGHSVPVDELGGVLSTILSIFR</sequence>
<evidence type="ECO:0000256" key="4">
    <source>
        <dbReference type="ARBA" id="ARBA00022978"/>
    </source>
</evidence>
<evidence type="ECO:0000256" key="3">
    <source>
        <dbReference type="ARBA" id="ARBA00022525"/>
    </source>
</evidence>
<keyword evidence="9" id="KW-1185">Reference proteome</keyword>
<protein>
    <recommendedName>
        <fullName evidence="6">Elicitin</fullName>
    </recommendedName>
</protein>
<keyword evidence="5 6" id="KW-1015">Disulfide bond</keyword>
<evidence type="ECO:0000256" key="1">
    <source>
        <dbReference type="ARBA" id="ARBA00004613"/>
    </source>
</evidence>
<feature type="transmembrane region" description="Helical" evidence="7">
    <location>
        <begin position="21"/>
        <end position="49"/>
    </location>
</feature>
<dbReference type="OrthoDB" id="112568at2759"/>
<gene>
    <name evidence="8" type="ORF">PHMEG_0002793</name>
</gene>
<dbReference type="Proteomes" id="UP000198211">
    <property type="component" value="Unassembled WGS sequence"/>
</dbReference>
<keyword evidence="7" id="KW-1133">Transmembrane helix</keyword>
<evidence type="ECO:0000256" key="2">
    <source>
        <dbReference type="ARBA" id="ARBA00009544"/>
    </source>
</evidence>
<keyword evidence="7" id="KW-0812">Transmembrane</keyword>
<evidence type="ECO:0000256" key="5">
    <source>
        <dbReference type="ARBA" id="ARBA00023157"/>
    </source>
</evidence>
<dbReference type="EMBL" id="NBNE01000131">
    <property type="protein sequence ID" value="OWZ22506.1"/>
    <property type="molecule type" value="Genomic_DNA"/>
</dbReference>
<dbReference type="InterPro" id="IPR036470">
    <property type="entry name" value="Elicitin_sf"/>
</dbReference>
<dbReference type="SMART" id="SM01187">
    <property type="entry name" value="Elicitin"/>
    <property type="match status" value="1"/>
</dbReference>
<comment type="similarity">
    <text evidence="2 6">Belongs to the elicitin family.</text>
</comment>
<reference evidence="9" key="1">
    <citation type="submission" date="2017-03" db="EMBL/GenBank/DDBJ databases">
        <title>Phytopthora megakarya and P. palmivora, two closely related causual agents of cacao black pod achieved similar genome size and gene model numbers by different mechanisms.</title>
        <authorList>
            <person name="Ali S."/>
            <person name="Shao J."/>
            <person name="Larry D.J."/>
            <person name="Kronmiller B."/>
            <person name="Shen D."/>
            <person name="Strem M.D."/>
            <person name="Melnick R.L."/>
            <person name="Guiltinan M.J."/>
            <person name="Tyler B.M."/>
            <person name="Meinhardt L.W."/>
            <person name="Bailey B.A."/>
        </authorList>
    </citation>
    <scope>NUCLEOTIDE SEQUENCE [LARGE SCALE GENOMIC DNA]</scope>
    <source>
        <strain evidence="9">zdho120</strain>
    </source>
</reference>
<proteinExistence type="inferred from homology"/>
<evidence type="ECO:0000256" key="6">
    <source>
        <dbReference type="RuleBase" id="RU368111"/>
    </source>
</evidence>
<keyword evidence="7" id="KW-0472">Membrane</keyword>
<evidence type="ECO:0000256" key="7">
    <source>
        <dbReference type="SAM" id="Phobius"/>
    </source>
</evidence>
<evidence type="ECO:0000313" key="9">
    <source>
        <dbReference type="Proteomes" id="UP000198211"/>
    </source>
</evidence>
<comment type="caution">
    <text evidence="8">The sequence shown here is derived from an EMBL/GenBank/DDBJ whole genome shotgun (WGS) entry which is preliminary data.</text>
</comment>